<proteinExistence type="predicted"/>
<protein>
    <submittedName>
        <fullName evidence="1">Uncharacterized protein</fullName>
    </submittedName>
</protein>
<feature type="non-terminal residue" evidence="1">
    <location>
        <position position="1"/>
    </location>
</feature>
<accession>X1TJ87</accession>
<dbReference type="EMBL" id="BARW01008080">
    <property type="protein sequence ID" value="GAI80084.1"/>
    <property type="molecule type" value="Genomic_DNA"/>
</dbReference>
<comment type="caution">
    <text evidence="1">The sequence shown here is derived from an EMBL/GenBank/DDBJ whole genome shotgun (WGS) entry which is preliminary data.</text>
</comment>
<evidence type="ECO:0000313" key="1">
    <source>
        <dbReference type="EMBL" id="GAI80084.1"/>
    </source>
</evidence>
<dbReference type="AlphaFoldDB" id="X1TJ87"/>
<gene>
    <name evidence="1" type="ORF">S12H4_16669</name>
</gene>
<reference evidence="1" key="1">
    <citation type="journal article" date="2014" name="Front. Microbiol.">
        <title>High frequency of phylogenetically diverse reductive dehalogenase-homologous genes in deep subseafloor sedimentary metagenomes.</title>
        <authorList>
            <person name="Kawai M."/>
            <person name="Futagami T."/>
            <person name="Toyoda A."/>
            <person name="Takaki Y."/>
            <person name="Nishi S."/>
            <person name="Hori S."/>
            <person name="Arai W."/>
            <person name="Tsubouchi T."/>
            <person name="Morono Y."/>
            <person name="Uchiyama I."/>
            <person name="Ito T."/>
            <person name="Fujiyama A."/>
            <person name="Inagaki F."/>
            <person name="Takami H."/>
        </authorList>
    </citation>
    <scope>NUCLEOTIDE SEQUENCE</scope>
    <source>
        <strain evidence="1">Expedition CK06-06</strain>
    </source>
</reference>
<name>X1TJ87_9ZZZZ</name>
<dbReference type="GO" id="GO:0008237">
    <property type="term" value="F:metallopeptidase activity"/>
    <property type="evidence" value="ECO:0007669"/>
    <property type="project" value="InterPro"/>
</dbReference>
<sequence length="167" mass="19485">TSYDDELRRVIAPSFLELVRKEPWQRQNPHFDLALLDYDLTDFPSPVARLLPDHYALGSSFPGTTAVMSVYRIRELTDRYARELALTRLVRHHLGHVLGVPQFTRKEHVERLGLELHCTNPCAMRHAPTVERLARLALEESEMGWPFCELCTRELYSIVVRHTYTWS</sequence>
<organism evidence="1">
    <name type="scientific">marine sediment metagenome</name>
    <dbReference type="NCBI Taxonomy" id="412755"/>
    <lineage>
        <taxon>unclassified sequences</taxon>
        <taxon>metagenomes</taxon>
        <taxon>ecological metagenomes</taxon>
    </lineage>
</organism>
<dbReference type="InterPro" id="IPR024079">
    <property type="entry name" value="MetalloPept_cat_dom_sf"/>
</dbReference>
<dbReference type="Gene3D" id="3.40.390.10">
    <property type="entry name" value="Collagenase (Catalytic Domain)"/>
    <property type="match status" value="1"/>
</dbReference>